<proteinExistence type="predicted"/>
<name>A0A0K2UI04_LEPSM</name>
<protein>
    <submittedName>
        <fullName evidence="1">Uncharacterized protein</fullName>
    </submittedName>
</protein>
<reference evidence="1" key="1">
    <citation type="submission" date="2014-05" db="EMBL/GenBank/DDBJ databases">
        <authorList>
            <person name="Chronopoulou M."/>
        </authorList>
    </citation>
    <scope>NUCLEOTIDE SEQUENCE</scope>
    <source>
        <tissue evidence="1">Whole organism</tissue>
    </source>
</reference>
<dbReference type="EMBL" id="HACA01020477">
    <property type="protein sequence ID" value="CDW37838.1"/>
    <property type="molecule type" value="Transcribed_RNA"/>
</dbReference>
<feature type="non-terminal residue" evidence="1">
    <location>
        <position position="44"/>
    </location>
</feature>
<sequence length="44" mass="5141">MIVILKFIILKISDVHIITYYSILCTIIKHKSCIQKTLLKNLPK</sequence>
<organism evidence="1">
    <name type="scientific">Lepeophtheirus salmonis</name>
    <name type="common">Salmon louse</name>
    <name type="synonym">Caligus salmonis</name>
    <dbReference type="NCBI Taxonomy" id="72036"/>
    <lineage>
        <taxon>Eukaryota</taxon>
        <taxon>Metazoa</taxon>
        <taxon>Ecdysozoa</taxon>
        <taxon>Arthropoda</taxon>
        <taxon>Crustacea</taxon>
        <taxon>Multicrustacea</taxon>
        <taxon>Hexanauplia</taxon>
        <taxon>Copepoda</taxon>
        <taxon>Siphonostomatoida</taxon>
        <taxon>Caligidae</taxon>
        <taxon>Lepeophtheirus</taxon>
    </lineage>
</organism>
<dbReference type="AlphaFoldDB" id="A0A0K2UI04"/>
<evidence type="ECO:0000313" key="1">
    <source>
        <dbReference type="EMBL" id="CDW37838.1"/>
    </source>
</evidence>
<accession>A0A0K2UI04</accession>